<dbReference type="RefSeq" id="WP_173204327.1">
    <property type="nucleotide sequence ID" value="NZ_CP053697.2"/>
</dbReference>
<dbReference type="AlphaFoldDB" id="A0A6M8FQV7"/>
<proteinExistence type="predicted"/>
<gene>
    <name evidence="2" type="ORF">HNE05_03630</name>
</gene>
<evidence type="ECO:0000313" key="3">
    <source>
        <dbReference type="Proteomes" id="UP000501379"/>
    </source>
</evidence>
<dbReference type="Proteomes" id="UP000501379">
    <property type="component" value="Chromosome"/>
</dbReference>
<keyword evidence="3" id="KW-1185">Reference proteome</keyword>
<feature type="transmembrane region" description="Helical" evidence="1">
    <location>
        <begin position="71"/>
        <end position="93"/>
    </location>
</feature>
<organism evidence="2 3">
    <name type="scientific">Aquipseudomonas campi</name>
    <dbReference type="NCBI Taxonomy" id="2731681"/>
    <lineage>
        <taxon>Bacteria</taxon>
        <taxon>Pseudomonadati</taxon>
        <taxon>Pseudomonadota</taxon>
        <taxon>Gammaproteobacteria</taxon>
        <taxon>Pseudomonadales</taxon>
        <taxon>Pseudomonadaceae</taxon>
        <taxon>Aquipseudomonas</taxon>
    </lineage>
</organism>
<protein>
    <submittedName>
        <fullName evidence="2">Uncharacterized protein</fullName>
    </submittedName>
</protein>
<feature type="transmembrane region" description="Helical" evidence="1">
    <location>
        <begin position="7"/>
        <end position="27"/>
    </location>
</feature>
<feature type="transmembrane region" description="Helical" evidence="1">
    <location>
        <begin position="39"/>
        <end position="59"/>
    </location>
</feature>
<evidence type="ECO:0000256" key="1">
    <source>
        <dbReference type="SAM" id="Phobius"/>
    </source>
</evidence>
<keyword evidence="1" id="KW-0472">Membrane</keyword>
<name>A0A6M8FQV7_9GAMM</name>
<evidence type="ECO:0000313" key="2">
    <source>
        <dbReference type="EMBL" id="QKE62486.1"/>
    </source>
</evidence>
<dbReference type="KEGG" id="pcam:HNE05_03630"/>
<sequence>MPVLGINVTYLLIAVLISIYGSFYVAFSPSEVTVAWAKNSSIIFFVYFIASSTIFFIKNKQKLSKIFKNRLGFYFFIIVGLPSVFALLAYVHFGALSKGVPALYTELFSEEIFTETEITSKRAWGKRGRHEAVSISGFSDRFPVSRQYYDSVSVGESVKLKIIKSELGTKIEFVKP</sequence>
<keyword evidence="1" id="KW-1133">Transmembrane helix</keyword>
<keyword evidence="1" id="KW-0812">Transmembrane</keyword>
<reference evidence="2" key="1">
    <citation type="submission" date="2020-07" db="EMBL/GenBank/DDBJ databases">
        <title>Nitrate ammonifying Pseudomonas campi sp. nov. isolated from German agricultural grassland.</title>
        <authorList>
            <person name="Timsy T."/>
            <person name="Ulrich A."/>
            <person name="Spanner T."/>
            <person name="Foesel B."/>
            <person name="Kolb S."/>
            <person name="Horn M.A."/>
            <person name="Behrendt U."/>
        </authorList>
    </citation>
    <scope>NUCLEOTIDE SEQUENCE</scope>
    <source>
        <strain evidence="2">S1-A32-2</strain>
    </source>
</reference>
<accession>A0A6M8FQV7</accession>
<dbReference type="EMBL" id="CP053697">
    <property type="protein sequence ID" value="QKE62486.1"/>
    <property type="molecule type" value="Genomic_DNA"/>
</dbReference>